<dbReference type="InterPro" id="IPR017866">
    <property type="entry name" value="Succ-CoA_synthase_bsu_CS"/>
</dbReference>
<feature type="binding site" evidence="10">
    <location>
        <position position="199"/>
    </location>
    <ligand>
        <name>Mg(2+)</name>
        <dbReference type="ChEBI" id="CHEBI:18420"/>
    </ligand>
</feature>
<keyword evidence="2 10" id="KW-0816">Tricarboxylic acid cycle</keyword>
<comment type="catalytic activity">
    <reaction evidence="8">
        <text>(S)-malate + ATP + CoA = (S)-malyl-CoA + ADP + phosphate</text>
        <dbReference type="Rhea" id="RHEA:26193"/>
        <dbReference type="ChEBI" id="CHEBI:15589"/>
        <dbReference type="ChEBI" id="CHEBI:30616"/>
        <dbReference type="ChEBI" id="CHEBI:43474"/>
        <dbReference type="ChEBI" id="CHEBI:57287"/>
        <dbReference type="ChEBI" id="CHEBI:57317"/>
        <dbReference type="ChEBI" id="CHEBI:456216"/>
        <dbReference type="EC" id="6.2.1.9"/>
    </reaction>
</comment>
<dbReference type="Gene3D" id="3.40.50.261">
    <property type="entry name" value="Succinyl-CoA synthetase domains"/>
    <property type="match status" value="1"/>
</dbReference>
<protein>
    <recommendedName>
        <fullName evidence="10">Succinate--CoA ligase [ADP-forming] subunit beta</fullName>
        <ecNumber evidence="10">6.2.1.5</ecNumber>
    </recommendedName>
    <alternativeName>
        <fullName evidence="10">Succinyl-CoA synthetase subunit beta</fullName>
        <shortName evidence="10">SCS-beta</shortName>
    </alternativeName>
</protein>
<dbReference type="GO" id="GO:0050074">
    <property type="term" value="F:malate-CoA ligase activity"/>
    <property type="evidence" value="ECO:0007669"/>
    <property type="project" value="UniProtKB-EC"/>
</dbReference>
<comment type="similarity">
    <text evidence="1 10">Belongs to the succinate/malate CoA ligase beta subunit family.</text>
</comment>
<dbReference type="Proteomes" id="UP000536262">
    <property type="component" value="Unassembled WGS sequence"/>
</dbReference>
<dbReference type="Pfam" id="PF00549">
    <property type="entry name" value="Ligase_CoA"/>
    <property type="match status" value="1"/>
</dbReference>
<dbReference type="SUPFAM" id="SSF52210">
    <property type="entry name" value="Succinyl-CoA synthetase domains"/>
    <property type="match status" value="1"/>
</dbReference>
<dbReference type="InterPro" id="IPR011761">
    <property type="entry name" value="ATP-grasp"/>
</dbReference>
<dbReference type="HAMAP" id="MF_00558">
    <property type="entry name" value="Succ_CoA_beta"/>
    <property type="match status" value="1"/>
</dbReference>
<reference evidence="12 13" key="1">
    <citation type="submission" date="2020-08" db="EMBL/GenBank/DDBJ databases">
        <title>Genomic Encyclopedia of Type Strains, Phase IV (KMG-IV): sequencing the most valuable type-strain genomes for metagenomic binning, comparative biology and taxonomic classification.</title>
        <authorList>
            <person name="Goeker M."/>
        </authorList>
    </citation>
    <scope>NUCLEOTIDE SEQUENCE [LARGE SCALE GENOMIC DNA]</scope>
    <source>
        <strain evidence="12 13">DSM 7051</strain>
    </source>
</reference>
<dbReference type="InterPro" id="IPR005809">
    <property type="entry name" value="Succ_CoA_ligase-like_bsu"/>
</dbReference>
<feature type="binding site" evidence="10">
    <location>
        <position position="99"/>
    </location>
    <ligand>
        <name>ATP</name>
        <dbReference type="ChEBI" id="CHEBI:30616"/>
    </ligand>
</feature>
<dbReference type="InterPro" id="IPR016102">
    <property type="entry name" value="Succinyl-CoA_synth-like"/>
</dbReference>
<comment type="pathway">
    <text evidence="9">One-carbon metabolism; formaldehyde assimilation via serine pathway.</text>
</comment>
<feature type="binding site" evidence="10">
    <location>
        <position position="102"/>
    </location>
    <ligand>
        <name>ATP</name>
        <dbReference type="ChEBI" id="CHEBI:30616"/>
    </ligand>
</feature>
<feature type="domain" description="ATP-grasp" evidence="11">
    <location>
        <begin position="9"/>
        <end position="229"/>
    </location>
</feature>
<dbReference type="AlphaFoldDB" id="A0A7X0FCB3"/>
<dbReference type="GO" id="GO:0006099">
    <property type="term" value="P:tricarboxylic acid cycle"/>
    <property type="evidence" value="ECO:0007669"/>
    <property type="project" value="UniProtKB-UniRule"/>
</dbReference>
<dbReference type="Pfam" id="PF08442">
    <property type="entry name" value="ATP-grasp_2"/>
    <property type="match status" value="1"/>
</dbReference>
<dbReference type="FunFam" id="3.30.1490.20:FF:000002">
    <property type="entry name" value="Succinate--CoA ligase [ADP-forming] subunit beta"/>
    <property type="match status" value="1"/>
</dbReference>
<evidence type="ECO:0000256" key="5">
    <source>
        <dbReference type="ARBA" id="ARBA00022741"/>
    </source>
</evidence>
<dbReference type="InterPro" id="IPR005811">
    <property type="entry name" value="SUCC_ACL_C"/>
</dbReference>
<keyword evidence="5 10" id="KW-0547">Nucleotide-binding</keyword>
<dbReference type="UniPathway" id="UPA00223">
    <property type="reaction ID" value="UER00999"/>
</dbReference>
<gene>
    <name evidence="10" type="primary">sucC</name>
    <name evidence="12" type="ORF">GGR00_004890</name>
</gene>
<dbReference type="GO" id="GO:0005829">
    <property type="term" value="C:cytosol"/>
    <property type="evidence" value="ECO:0007669"/>
    <property type="project" value="TreeGrafter"/>
</dbReference>
<keyword evidence="4 10" id="KW-0479">Metal-binding</keyword>
<accession>A0A7X0FCB3</accession>
<comment type="caution">
    <text evidence="10">Lacks conserved residue(s) required for the propagation of feature annotation.</text>
</comment>
<dbReference type="PROSITE" id="PS50975">
    <property type="entry name" value="ATP_GRASP"/>
    <property type="match status" value="1"/>
</dbReference>
<evidence type="ECO:0000256" key="10">
    <source>
        <dbReference type="HAMAP-Rule" id="MF_00558"/>
    </source>
</evidence>
<dbReference type="EMBL" id="JACHOU010000019">
    <property type="protein sequence ID" value="MBB6357070.1"/>
    <property type="molecule type" value="Genomic_DNA"/>
</dbReference>
<dbReference type="PANTHER" id="PTHR11815:SF10">
    <property type="entry name" value="SUCCINATE--COA LIGASE [GDP-FORMING] SUBUNIT BETA, MITOCHONDRIAL"/>
    <property type="match status" value="1"/>
</dbReference>
<organism evidence="12 13">
    <name type="scientific">Aminobacter aganoensis</name>
    <dbReference type="NCBI Taxonomy" id="83264"/>
    <lineage>
        <taxon>Bacteria</taxon>
        <taxon>Pseudomonadati</taxon>
        <taxon>Pseudomonadota</taxon>
        <taxon>Alphaproteobacteria</taxon>
        <taxon>Hyphomicrobiales</taxon>
        <taxon>Phyllobacteriaceae</taxon>
        <taxon>Aminobacter</taxon>
    </lineage>
</organism>
<keyword evidence="13" id="KW-1185">Reference proteome</keyword>
<dbReference type="PANTHER" id="PTHR11815">
    <property type="entry name" value="SUCCINYL-COA SYNTHETASE BETA CHAIN"/>
    <property type="match status" value="1"/>
</dbReference>
<dbReference type="GO" id="GO:0006104">
    <property type="term" value="P:succinyl-CoA metabolic process"/>
    <property type="evidence" value="ECO:0007669"/>
    <property type="project" value="TreeGrafter"/>
</dbReference>
<comment type="catalytic activity">
    <reaction evidence="10">
        <text>GTP + succinate + CoA = succinyl-CoA + GDP + phosphate</text>
        <dbReference type="Rhea" id="RHEA:22120"/>
        <dbReference type="ChEBI" id="CHEBI:30031"/>
        <dbReference type="ChEBI" id="CHEBI:37565"/>
        <dbReference type="ChEBI" id="CHEBI:43474"/>
        <dbReference type="ChEBI" id="CHEBI:57287"/>
        <dbReference type="ChEBI" id="CHEBI:57292"/>
        <dbReference type="ChEBI" id="CHEBI:58189"/>
    </reaction>
</comment>
<feature type="binding site" evidence="10">
    <location>
        <position position="46"/>
    </location>
    <ligand>
        <name>ATP</name>
        <dbReference type="ChEBI" id="CHEBI:30616"/>
    </ligand>
</feature>
<evidence type="ECO:0000256" key="7">
    <source>
        <dbReference type="ARBA" id="ARBA00022842"/>
    </source>
</evidence>
<comment type="cofactor">
    <cofactor evidence="10">
        <name>Mg(2+)</name>
        <dbReference type="ChEBI" id="CHEBI:18420"/>
    </cofactor>
    <text evidence="10">Binds 1 Mg(2+) ion per subunit.</text>
</comment>
<dbReference type="PIRSF" id="PIRSF001554">
    <property type="entry name" value="SucCS_beta"/>
    <property type="match status" value="1"/>
</dbReference>
<sequence length="394" mass="42619">MDIHEYQAKELLARYSVQIPRGGLAYSPEQATYRASEIGGGKWVVKAQIHSGARGKAGGIRICSSDNEVSEAAESMLGRKLVTHQTGPKGKLVSRLYVEETVDIRQELYLGIVLDRKSERVMIVASASGGMEIEEIAEKQPDSIIRAIVDPGAGMQQFQAREIAFGLGLDNSLIGKAVDTLLGCYRVFRDFDASMLEINPLVITRDGNLIALDAKMSFDENALFRRAEISELRDKSQEDPRETFASDRGLSYVGLDGNIGCIINGAGLAMATMDMIKIAGGEPANFLDIGGGASPERVAKAFRAVLADKNIETILVNIFAGINRCDWVAEGVIKAIREVGVKVPLVVRLAGTNVEEGRRILAESGEQVIVADTLAEAAEKSVEAMRAYSKSKKN</sequence>
<dbReference type="InterPro" id="IPR013815">
    <property type="entry name" value="ATP_grasp_subdomain_1"/>
</dbReference>
<dbReference type="PROSITE" id="PS01217">
    <property type="entry name" value="SUCCINYL_COA_LIG_3"/>
    <property type="match status" value="1"/>
</dbReference>
<dbReference type="GO" id="GO:0042709">
    <property type="term" value="C:succinate-CoA ligase complex"/>
    <property type="evidence" value="ECO:0007669"/>
    <property type="project" value="TreeGrafter"/>
</dbReference>
<dbReference type="Gene3D" id="3.30.470.20">
    <property type="entry name" value="ATP-grasp fold, B domain"/>
    <property type="match status" value="1"/>
</dbReference>
<dbReference type="FunFam" id="3.40.50.261:FF:000001">
    <property type="entry name" value="Succinate--CoA ligase [ADP-forming] subunit beta"/>
    <property type="match status" value="1"/>
</dbReference>
<keyword evidence="3 10" id="KW-0436">Ligase</keyword>
<keyword evidence="7 10" id="KW-0460">Magnesium</keyword>
<dbReference type="Gene3D" id="3.30.1490.20">
    <property type="entry name" value="ATP-grasp fold, A domain"/>
    <property type="match status" value="1"/>
</dbReference>
<evidence type="ECO:0000256" key="9">
    <source>
        <dbReference type="ARBA" id="ARBA00060690"/>
    </source>
</evidence>
<proteinExistence type="inferred from homology"/>
<keyword evidence="6 10" id="KW-0067">ATP-binding</keyword>
<dbReference type="InterPro" id="IPR013650">
    <property type="entry name" value="ATP-grasp_succ-CoA_synth-type"/>
</dbReference>
<evidence type="ECO:0000259" key="11">
    <source>
        <dbReference type="PROSITE" id="PS50975"/>
    </source>
</evidence>
<evidence type="ECO:0000256" key="2">
    <source>
        <dbReference type="ARBA" id="ARBA00022532"/>
    </source>
</evidence>
<dbReference type="RefSeq" id="WP_184701675.1">
    <property type="nucleotide sequence ID" value="NZ_BAABEG010000002.1"/>
</dbReference>
<evidence type="ECO:0000256" key="6">
    <source>
        <dbReference type="ARBA" id="ARBA00022840"/>
    </source>
</evidence>
<evidence type="ECO:0000256" key="1">
    <source>
        <dbReference type="ARBA" id="ARBA00009182"/>
    </source>
</evidence>
<dbReference type="SUPFAM" id="SSF56059">
    <property type="entry name" value="Glutathione synthetase ATP-binding domain-like"/>
    <property type="match status" value="1"/>
</dbReference>
<dbReference type="NCBIfam" id="NF010647">
    <property type="entry name" value="PRK14046.1"/>
    <property type="match status" value="1"/>
</dbReference>
<dbReference type="GO" id="GO:0004775">
    <property type="term" value="F:succinate-CoA ligase (ADP-forming) activity"/>
    <property type="evidence" value="ECO:0007669"/>
    <property type="project" value="UniProtKB-UniRule"/>
</dbReference>
<comment type="function">
    <text evidence="10">Succinyl-CoA synthetase functions in the citric acid cycle (TCA), coupling the hydrolysis of succinyl-CoA to the synthesis of either ATP or GTP and thus represents the only step of substrate-level phosphorylation in the TCA. The beta subunit provides nucleotide specificity of the enzyme and binds the substrate succinate, while the binding sites for coenzyme A and phosphate are found in the alpha subunit.</text>
</comment>
<evidence type="ECO:0000256" key="3">
    <source>
        <dbReference type="ARBA" id="ARBA00022598"/>
    </source>
</evidence>
<evidence type="ECO:0000313" key="13">
    <source>
        <dbReference type="Proteomes" id="UP000536262"/>
    </source>
</evidence>
<feature type="binding site" evidence="10">
    <location>
        <position position="107"/>
    </location>
    <ligand>
        <name>ATP</name>
        <dbReference type="ChEBI" id="CHEBI:30616"/>
    </ligand>
</feature>
<name>A0A7X0FCB3_9HYPH</name>
<dbReference type="NCBIfam" id="TIGR01016">
    <property type="entry name" value="sucCoAbeta"/>
    <property type="match status" value="1"/>
</dbReference>
<feature type="binding site" evidence="10">
    <location>
        <position position="213"/>
    </location>
    <ligand>
        <name>Mg(2+)</name>
        <dbReference type="ChEBI" id="CHEBI:18420"/>
    </ligand>
</feature>
<evidence type="ECO:0000256" key="4">
    <source>
        <dbReference type="ARBA" id="ARBA00022723"/>
    </source>
</evidence>
<feature type="binding site" evidence="10">
    <location>
        <position position="264"/>
    </location>
    <ligand>
        <name>substrate</name>
        <note>ligand shared with subunit alpha</note>
    </ligand>
</feature>
<dbReference type="GO" id="GO:0005524">
    <property type="term" value="F:ATP binding"/>
    <property type="evidence" value="ECO:0007669"/>
    <property type="project" value="UniProtKB-UniRule"/>
</dbReference>
<dbReference type="NCBIfam" id="NF001913">
    <property type="entry name" value="PRK00696.1"/>
    <property type="match status" value="1"/>
</dbReference>
<comment type="subunit">
    <text evidence="10">Heterotetramer of two alpha and two beta subunits.</text>
</comment>
<evidence type="ECO:0000313" key="12">
    <source>
        <dbReference type="EMBL" id="MBB6357070.1"/>
    </source>
</evidence>
<comment type="pathway">
    <text evidence="10">Carbohydrate metabolism; tricarboxylic acid cycle; succinate from succinyl-CoA (ligase route): step 1/1.</text>
</comment>
<evidence type="ECO:0000256" key="8">
    <source>
        <dbReference type="ARBA" id="ARBA00052241"/>
    </source>
</evidence>
<comment type="caution">
    <text evidence="12">The sequence shown here is derived from an EMBL/GenBank/DDBJ whole genome shotgun (WGS) entry which is preliminary data.</text>
</comment>
<dbReference type="FunFam" id="3.30.470.20:FF:000002">
    <property type="entry name" value="Succinate--CoA ligase [ADP-forming] subunit beta"/>
    <property type="match status" value="1"/>
</dbReference>
<dbReference type="EC" id="6.2.1.5" evidence="10"/>
<comment type="catalytic activity">
    <reaction evidence="10">
        <text>succinate + ATP + CoA = succinyl-CoA + ADP + phosphate</text>
        <dbReference type="Rhea" id="RHEA:17661"/>
        <dbReference type="ChEBI" id="CHEBI:30031"/>
        <dbReference type="ChEBI" id="CHEBI:30616"/>
        <dbReference type="ChEBI" id="CHEBI:43474"/>
        <dbReference type="ChEBI" id="CHEBI:57287"/>
        <dbReference type="ChEBI" id="CHEBI:57292"/>
        <dbReference type="ChEBI" id="CHEBI:456216"/>
        <dbReference type="EC" id="6.2.1.5"/>
    </reaction>
</comment>
<dbReference type="GO" id="GO:0000287">
    <property type="term" value="F:magnesium ion binding"/>
    <property type="evidence" value="ECO:0007669"/>
    <property type="project" value="UniProtKB-UniRule"/>
</dbReference>